<keyword evidence="9" id="KW-1185">Reference proteome</keyword>
<dbReference type="Pfam" id="PF08640">
    <property type="entry name" value="U3_assoc_6"/>
    <property type="match status" value="1"/>
</dbReference>
<dbReference type="GeneID" id="43581297"/>
<evidence type="ECO:0000256" key="3">
    <source>
        <dbReference type="ARBA" id="ARBA00022552"/>
    </source>
</evidence>
<dbReference type="Gene3D" id="1.25.40.10">
    <property type="entry name" value="Tetratricopeptide repeat domain"/>
    <property type="match status" value="1"/>
</dbReference>
<feature type="domain" description="U3 small nucleolar RNA-associated protein 6 N-terminal" evidence="7">
    <location>
        <begin position="10"/>
        <end position="87"/>
    </location>
</feature>
<dbReference type="EMBL" id="CABVLU010000002">
    <property type="protein sequence ID" value="VVT49857.1"/>
    <property type="molecule type" value="Genomic_DNA"/>
</dbReference>
<keyword evidence="4" id="KW-0677">Repeat</keyword>
<evidence type="ECO:0000259" key="7">
    <source>
        <dbReference type="Pfam" id="PF08640"/>
    </source>
</evidence>
<protein>
    <recommendedName>
        <fullName evidence="7">U3 small nucleolar RNA-associated protein 6 N-terminal domain-containing protein</fullName>
    </recommendedName>
</protein>
<feature type="region of interest" description="Disordered" evidence="6">
    <location>
        <begin position="442"/>
        <end position="463"/>
    </location>
</feature>
<evidence type="ECO:0000256" key="1">
    <source>
        <dbReference type="ARBA" id="ARBA00004604"/>
    </source>
</evidence>
<dbReference type="PANTHER" id="PTHR23271">
    <property type="entry name" value="HEPATOCELLULAR CARCINOMA-ASSOCIATED ANTIGEN 66"/>
    <property type="match status" value="1"/>
</dbReference>
<accession>A0A5E8BJW4</accession>
<keyword evidence="5" id="KW-0539">Nucleus</keyword>
<comment type="similarity">
    <text evidence="2">Belongs to the UTP6 family.</text>
</comment>
<reference evidence="8 9" key="1">
    <citation type="submission" date="2019-09" db="EMBL/GenBank/DDBJ databases">
        <authorList>
            <person name="Brejova B."/>
        </authorList>
    </citation>
    <scope>NUCLEOTIDE SEQUENCE [LARGE SCALE GENOMIC DNA]</scope>
</reference>
<dbReference type="RefSeq" id="XP_031853088.1">
    <property type="nucleotide sequence ID" value="XM_031997197.1"/>
</dbReference>
<keyword evidence="3" id="KW-0698">rRNA processing</keyword>
<dbReference type="Proteomes" id="UP000398389">
    <property type="component" value="Unassembled WGS sequence"/>
</dbReference>
<dbReference type="GO" id="GO:0034388">
    <property type="term" value="C:Pwp2p-containing subcomplex of 90S preribosome"/>
    <property type="evidence" value="ECO:0007669"/>
    <property type="project" value="TreeGrafter"/>
</dbReference>
<evidence type="ECO:0000256" key="2">
    <source>
        <dbReference type="ARBA" id="ARBA00010734"/>
    </source>
</evidence>
<gene>
    <name evidence="8" type="ORF">SAPINGB_P002478</name>
</gene>
<evidence type="ECO:0000256" key="6">
    <source>
        <dbReference type="SAM" id="MobiDB-lite"/>
    </source>
</evidence>
<dbReference type="SUPFAM" id="SSF48452">
    <property type="entry name" value="TPR-like"/>
    <property type="match status" value="1"/>
</dbReference>
<proteinExistence type="inferred from homology"/>
<sequence>MAAQTARYYLERSLVELEDLREQALFDKNELSIIMRRRTDFEHRIASRATKPKDFLRYAEYEINVEKLRLKRVARLGKEASEEDQNDIEAEAAAQETGTIRDKKLGRGISSYAGPRRIFFIFDRATKKYPAEIALLWIPYLRFAKSQGAIFVQAKIYSRLLQLHPTSPAVWIMAAKHELDSHNAIRSARSIMQRGLRFNPTSAVMWLEYMKLELIYVAQLLARRKVLGLVTEAQQKHDESLNSIDSTQDSLTSQKDVIEIPDSHDAVFEQKAAKELKALPDVDVNMLGDPSTNPALRGDIALLVFDSAIPALVTYTNDSKEKQKILLAFATSVLDLLVDFAKTSLDVRYLATHVINSMASSSTSSSSSYPLPAIALWSTILPIRYLSPTDPTFPDSLREVLDAYTKTYIRGVYAKAPQSVRIDYATSLASYLHARFLLDQENDRETTTDDEGENNKEYETIDNSKSELEPNLRLIVNSLVKKCETQQ</sequence>
<dbReference type="InterPro" id="IPR013949">
    <property type="entry name" value="Utp6"/>
</dbReference>
<dbReference type="SMART" id="SM00386">
    <property type="entry name" value="HAT"/>
    <property type="match status" value="3"/>
</dbReference>
<dbReference type="AlphaFoldDB" id="A0A5E8BJW4"/>
<dbReference type="OrthoDB" id="28112at2759"/>
<name>A0A5E8BJW4_9ASCO</name>
<dbReference type="InterPro" id="IPR055347">
    <property type="entry name" value="UTP6_N"/>
</dbReference>
<dbReference type="GO" id="GO:0032040">
    <property type="term" value="C:small-subunit processome"/>
    <property type="evidence" value="ECO:0007669"/>
    <property type="project" value="TreeGrafter"/>
</dbReference>
<comment type="subcellular location">
    <subcellularLocation>
        <location evidence="1">Nucleus</location>
        <location evidence="1">Nucleolus</location>
    </subcellularLocation>
</comment>
<evidence type="ECO:0000256" key="4">
    <source>
        <dbReference type="ARBA" id="ARBA00022737"/>
    </source>
</evidence>
<dbReference type="GO" id="GO:0030515">
    <property type="term" value="F:snoRNA binding"/>
    <property type="evidence" value="ECO:0007669"/>
    <property type="project" value="InterPro"/>
</dbReference>
<organism evidence="8 9">
    <name type="scientific">Magnusiomyces paraingens</name>
    <dbReference type="NCBI Taxonomy" id="2606893"/>
    <lineage>
        <taxon>Eukaryota</taxon>
        <taxon>Fungi</taxon>
        <taxon>Dikarya</taxon>
        <taxon>Ascomycota</taxon>
        <taxon>Saccharomycotina</taxon>
        <taxon>Dipodascomycetes</taxon>
        <taxon>Dipodascales</taxon>
        <taxon>Dipodascaceae</taxon>
        <taxon>Magnusiomyces</taxon>
    </lineage>
</organism>
<dbReference type="PANTHER" id="PTHR23271:SF1">
    <property type="entry name" value="U3 SMALL NUCLEOLAR RNA-ASSOCIATED PROTEIN 6 HOMOLOG"/>
    <property type="match status" value="1"/>
</dbReference>
<evidence type="ECO:0000256" key="5">
    <source>
        <dbReference type="ARBA" id="ARBA00023242"/>
    </source>
</evidence>
<dbReference type="GO" id="GO:0000462">
    <property type="term" value="P:maturation of SSU-rRNA from tricistronic rRNA transcript (SSU-rRNA, 5.8S rRNA, LSU-rRNA)"/>
    <property type="evidence" value="ECO:0007669"/>
    <property type="project" value="InterPro"/>
</dbReference>
<dbReference type="InterPro" id="IPR011990">
    <property type="entry name" value="TPR-like_helical_dom_sf"/>
</dbReference>
<dbReference type="InterPro" id="IPR003107">
    <property type="entry name" value="HAT"/>
</dbReference>
<evidence type="ECO:0000313" key="8">
    <source>
        <dbReference type="EMBL" id="VVT49857.1"/>
    </source>
</evidence>
<evidence type="ECO:0000313" key="9">
    <source>
        <dbReference type="Proteomes" id="UP000398389"/>
    </source>
</evidence>